<reference evidence="1" key="1">
    <citation type="submission" date="2024-09" db="EMBL/GenBank/DDBJ databases">
        <title>Black Yeasts Isolated from many extreme environments.</title>
        <authorList>
            <person name="Coleine C."/>
            <person name="Stajich J.E."/>
            <person name="Selbmann L."/>
        </authorList>
    </citation>
    <scope>NUCLEOTIDE SEQUENCE</scope>
    <source>
        <strain evidence="1">CCFEE 5737</strain>
    </source>
</reference>
<gene>
    <name evidence="1" type="ORF">LTS18_014171</name>
</gene>
<comment type="caution">
    <text evidence="1">The sequence shown here is derived from an EMBL/GenBank/DDBJ whole genome shotgun (WGS) entry which is preliminary data.</text>
</comment>
<feature type="non-terminal residue" evidence="1">
    <location>
        <position position="1"/>
    </location>
</feature>
<dbReference type="EMBL" id="JAWDJW010004495">
    <property type="protein sequence ID" value="KAK3074739.1"/>
    <property type="molecule type" value="Genomic_DNA"/>
</dbReference>
<keyword evidence="2" id="KW-1185">Reference proteome</keyword>
<name>A0ACC3DHB5_9PEZI</name>
<accession>A0ACC3DHB5</accession>
<protein>
    <submittedName>
        <fullName evidence="1">Uncharacterized protein</fullName>
    </submittedName>
</protein>
<sequence>PRSPYVKDDTVLTTVRPISDLSELYYDFGEYRLDMLEERLRKQMKDLRERRLTGKKIDTAAFKKFLAEQEAFLSHTRIEMVDEKDVTP</sequence>
<organism evidence="1 2">
    <name type="scientific">Coniosporium uncinatum</name>
    <dbReference type="NCBI Taxonomy" id="93489"/>
    <lineage>
        <taxon>Eukaryota</taxon>
        <taxon>Fungi</taxon>
        <taxon>Dikarya</taxon>
        <taxon>Ascomycota</taxon>
        <taxon>Pezizomycotina</taxon>
        <taxon>Dothideomycetes</taxon>
        <taxon>Dothideomycetes incertae sedis</taxon>
        <taxon>Coniosporium</taxon>
    </lineage>
</organism>
<feature type="non-terminal residue" evidence="1">
    <location>
        <position position="88"/>
    </location>
</feature>
<proteinExistence type="predicted"/>
<evidence type="ECO:0000313" key="2">
    <source>
        <dbReference type="Proteomes" id="UP001186974"/>
    </source>
</evidence>
<dbReference type="Proteomes" id="UP001186974">
    <property type="component" value="Unassembled WGS sequence"/>
</dbReference>
<evidence type="ECO:0000313" key="1">
    <source>
        <dbReference type="EMBL" id="KAK3074739.1"/>
    </source>
</evidence>